<reference evidence="3 4" key="1">
    <citation type="submission" date="2018-08" db="EMBL/GenBank/DDBJ databases">
        <title>Genome analysis of the thermophilic bacterium of the candidate phylum Aminicenantes from deep subsurface aquifer revealed its physiology and ecological role.</title>
        <authorList>
            <person name="Kadnikov V.V."/>
            <person name="Mardanov A.V."/>
            <person name="Beletsky A.V."/>
            <person name="Karnachuk O.V."/>
            <person name="Ravin N.V."/>
        </authorList>
    </citation>
    <scope>NUCLEOTIDE SEQUENCE [LARGE SCALE GENOMIC DNA]</scope>
    <source>
        <strain evidence="3">BY38</strain>
    </source>
</reference>
<accession>A0A3E2BJY1</accession>
<dbReference type="EMBL" id="QUAH01000016">
    <property type="protein sequence ID" value="RFT14926.1"/>
    <property type="molecule type" value="Genomic_DNA"/>
</dbReference>
<name>A0A3E2BJY1_9BACT</name>
<dbReference type="Pfam" id="PF05299">
    <property type="entry name" value="Peptidase_M61"/>
    <property type="match status" value="1"/>
</dbReference>
<protein>
    <recommendedName>
        <fullName evidence="5">Protease</fullName>
    </recommendedName>
</protein>
<evidence type="ECO:0008006" key="5">
    <source>
        <dbReference type="Google" id="ProtNLM"/>
    </source>
</evidence>
<dbReference type="InterPro" id="IPR007963">
    <property type="entry name" value="Peptidase_M61_catalytic"/>
</dbReference>
<evidence type="ECO:0000313" key="4">
    <source>
        <dbReference type="Proteomes" id="UP000257323"/>
    </source>
</evidence>
<dbReference type="AlphaFoldDB" id="A0A3E2BJY1"/>
<evidence type="ECO:0000259" key="2">
    <source>
        <dbReference type="Pfam" id="PF17899"/>
    </source>
</evidence>
<dbReference type="InterPro" id="IPR024191">
    <property type="entry name" value="Peptidase_M61"/>
</dbReference>
<dbReference type="Pfam" id="PF17899">
    <property type="entry name" value="Peptidase_M61_N"/>
    <property type="match status" value="1"/>
</dbReference>
<organism evidence="3 4">
    <name type="scientific">Candidatus Saccharicenans subterraneus</name>
    <dbReference type="NCBI Taxonomy" id="2508984"/>
    <lineage>
        <taxon>Bacteria</taxon>
        <taxon>Candidatus Aminicenantota</taxon>
        <taxon>Candidatus Aminicenantia</taxon>
        <taxon>Candidatus Aminicenantales</taxon>
        <taxon>Candidatus Saccharicenantaceae</taxon>
        <taxon>Candidatus Saccharicenans</taxon>
    </lineage>
</organism>
<comment type="caution">
    <text evidence="3">The sequence shown here is derived from an EMBL/GenBank/DDBJ whole genome shotgun (WGS) entry which is preliminary data.</text>
</comment>
<proteinExistence type="predicted"/>
<dbReference type="Gene3D" id="2.60.40.3650">
    <property type="match status" value="1"/>
</dbReference>
<dbReference type="PROSITE" id="PS51257">
    <property type="entry name" value="PROKAR_LIPOPROTEIN"/>
    <property type="match status" value="1"/>
</dbReference>
<dbReference type="SUPFAM" id="SSF55486">
    <property type="entry name" value="Metalloproteases ('zincins'), catalytic domain"/>
    <property type="match status" value="1"/>
</dbReference>
<feature type="domain" description="Peptidase M61 N-terminal" evidence="2">
    <location>
        <begin position="50"/>
        <end position="216"/>
    </location>
</feature>
<dbReference type="Proteomes" id="UP000257323">
    <property type="component" value="Unassembled WGS sequence"/>
</dbReference>
<dbReference type="InterPro" id="IPR040756">
    <property type="entry name" value="Peptidase_M61_N"/>
</dbReference>
<dbReference type="PIRSF" id="PIRSF016493">
    <property type="entry name" value="Glycyl_aminpptds"/>
    <property type="match status" value="1"/>
</dbReference>
<evidence type="ECO:0000313" key="3">
    <source>
        <dbReference type="EMBL" id="RFT14926.1"/>
    </source>
</evidence>
<dbReference type="Gene3D" id="1.10.390.10">
    <property type="entry name" value="Neutral Protease Domain 2"/>
    <property type="match status" value="1"/>
</dbReference>
<feature type="domain" description="Peptidase M61 catalytic" evidence="1">
    <location>
        <begin position="304"/>
        <end position="414"/>
    </location>
</feature>
<evidence type="ECO:0000259" key="1">
    <source>
        <dbReference type="Pfam" id="PF05299"/>
    </source>
</evidence>
<dbReference type="InterPro" id="IPR027268">
    <property type="entry name" value="Peptidase_M4/M1_CTD_sf"/>
</dbReference>
<gene>
    <name evidence="3" type="ORF">OP8BY_1436</name>
</gene>
<sequence>MLKKFRFYKIRGLAWLLILILGLTAGCRVNSGHPGVMAGGAVEARSVMSFTVSTEDPASSRFQVVFRYEGVQGRDVELKMPAWSPGYYRILNFAANVEDFKAEDGNGRVLTWEKSSENTWKIKTGGTRVLKTSYKVVAKGQGVAESQLTEKRAYISPTGVFMFVAGRLNHPVRVTVRPHEKFTRISTGLAPVLDEENTFQAENFDELYDCPIYIGNQEVLTFNVAGLPYELAVEEPKDFNREETISVLKRMILAATGVVGEVPYNRYVFIMMGPGRGGLEHRNSMAVFSGLPRVEDRRSLQGWLSFIAHEFFHLYNVKAIRPVALGPFDYERENRTNMLWFSEGGTVYYEYLILKRAGFMNREEILNTLSRIIDRVENSPARKMESAAQASHRAWEEPFFGSEKTISYYDLGAVLTMLLDLKLRHETGAQRNLDDLMKLLYRRFYREQGRGFTDGEFRAACEEVAGTDLSEFFKYVYTTESIDYDKYLGYAGLKLEVTPGENGRRSYSIKLADEIDGSQLRLLNSWL</sequence>